<name>A0A2A2FD08_9GAMM</name>
<gene>
    <name evidence="2" type="ORF">CK501_03070</name>
</gene>
<evidence type="ECO:0000259" key="1">
    <source>
        <dbReference type="Pfam" id="PF04965"/>
    </source>
</evidence>
<dbReference type="InterPro" id="IPR017737">
    <property type="entry name" value="TssE1-like"/>
</dbReference>
<evidence type="ECO:0000313" key="3">
    <source>
        <dbReference type="Proteomes" id="UP000218896"/>
    </source>
</evidence>
<dbReference type="Gene3D" id="3.10.450.40">
    <property type="match status" value="1"/>
</dbReference>
<feature type="domain" description="IraD/Gp25-like" evidence="1">
    <location>
        <begin position="81"/>
        <end position="181"/>
    </location>
</feature>
<dbReference type="PANTHER" id="PTHR38595">
    <property type="entry name" value="CYTOPLASMIC PROTEIN-RELATED"/>
    <property type="match status" value="1"/>
</dbReference>
<dbReference type="Pfam" id="PF04965">
    <property type="entry name" value="GPW_gp25"/>
    <property type="match status" value="1"/>
</dbReference>
<dbReference type="Proteomes" id="UP000218896">
    <property type="component" value="Unassembled WGS sequence"/>
</dbReference>
<dbReference type="SUPFAM" id="SSF160719">
    <property type="entry name" value="gpW/gp25-like"/>
    <property type="match status" value="1"/>
</dbReference>
<keyword evidence="3" id="KW-1185">Reference proteome</keyword>
<dbReference type="EMBL" id="NSKD01000001">
    <property type="protein sequence ID" value="PAU82502.1"/>
    <property type="molecule type" value="Genomic_DNA"/>
</dbReference>
<protein>
    <submittedName>
        <fullName evidence="2">Type VI secretion system baseplate subunit TssE</fullName>
    </submittedName>
</protein>
<dbReference type="InterPro" id="IPR007048">
    <property type="entry name" value="IraD/Gp25-like"/>
</dbReference>
<dbReference type="AlphaFoldDB" id="A0A2A2FD08"/>
<organism evidence="2 3">
    <name type="scientific">Halovibrio salipaludis</name>
    <dbReference type="NCBI Taxonomy" id="2032626"/>
    <lineage>
        <taxon>Bacteria</taxon>
        <taxon>Pseudomonadati</taxon>
        <taxon>Pseudomonadota</taxon>
        <taxon>Gammaproteobacteria</taxon>
        <taxon>Oceanospirillales</taxon>
        <taxon>Halomonadaceae</taxon>
        <taxon>Halovibrio</taxon>
    </lineage>
</organism>
<dbReference type="PANTHER" id="PTHR38595:SF1">
    <property type="entry name" value="TYPE VI SECRETION SYSTEM COMPONENT TSSE1"/>
    <property type="match status" value="1"/>
</dbReference>
<accession>A0A2A2FD08</accession>
<reference evidence="2 3" key="1">
    <citation type="submission" date="2017-08" db="EMBL/GenBank/DDBJ databases">
        <title>Halovibrio sewagensis sp. nov., isolated from wastewater of high salinity.</title>
        <authorList>
            <person name="Dong X."/>
            <person name="Zhang G."/>
        </authorList>
    </citation>
    <scope>NUCLEOTIDE SEQUENCE [LARGE SCALE GENOMIC DNA]</scope>
    <source>
        <strain evidence="2 3">YL5-2</strain>
    </source>
</reference>
<dbReference type="InterPro" id="IPR053176">
    <property type="entry name" value="T6SS_TssE1-like"/>
</dbReference>
<comment type="caution">
    <text evidence="2">The sequence shown here is derived from an EMBL/GenBank/DDBJ whole genome shotgun (WGS) entry which is preliminary data.</text>
</comment>
<dbReference type="NCBIfam" id="TIGR03357">
    <property type="entry name" value="VI_zyme"/>
    <property type="match status" value="1"/>
</dbReference>
<evidence type="ECO:0000313" key="2">
    <source>
        <dbReference type="EMBL" id="PAU82502.1"/>
    </source>
</evidence>
<sequence>MLRNSAVRRTGWSAHPGLSRGSGSSCCCWAMRRCHWMAGWSWNARPGPGPIMKPSDARNGLQLSLLDRLLEDGAVRPSLARIRQSVRRDLEWLLNARRSWLPLQAFGSELDQSVLGYGLPDFTVMELSTEDGRQWLCEEVRRTIRRFEPRLARVDVVMRDTDTPMDRYLRLRIEGILLVEPVPQPVAFDSELEPVNLSVTLRECA</sequence>
<proteinExistence type="predicted"/>